<dbReference type="AlphaFoldDB" id="A0A0E9PXV4"/>
<feature type="transmembrane region" description="Helical" evidence="1">
    <location>
        <begin position="9"/>
        <end position="30"/>
    </location>
</feature>
<accession>A0A0E9PXV4</accession>
<reference evidence="2" key="2">
    <citation type="journal article" date="2015" name="Fish Shellfish Immunol.">
        <title>Early steps in the European eel (Anguilla anguilla)-Vibrio vulnificus interaction in the gills: Role of the RtxA13 toxin.</title>
        <authorList>
            <person name="Callol A."/>
            <person name="Pajuelo D."/>
            <person name="Ebbesson L."/>
            <person name="Teles M."/>
            <person name="MacKenzie S."/>
            <person name="Amaro C."/>
        </authorList>
    </citation>
    <scope>NUCLEOTIDE SEQUENCE</scope>
</reference>
<proteinExistence type="predicted"/>
<keyword evidence="1" id="KW-1133">Transmembrane helix</keyword>
<reference evidence="2" key="1">
    <citation type="submission" date="2014-11" db="EMBL/GenBank/DDBJ databases">
        <authorList>
            <person name="Amaro Gonzalez C."/>
        </authorList>
    </citation>
    <scope>NUCLEOTIDE SEQUENCE</scope>
</reference>
<evidence type="ECO:0000313" key="2">
    <source>
        <dbReference type="EMBL" id="JAH09299.1"/>
    </source>
</evidence>
<name>A0A0E9PXV4_ANGAN</name>
<dbReference type="EMBL" id="GBXM01099278">
    <property type="protein sequence ID" value="JAH09299.1"/>
    <property type="molecule type" value="Transcribed_RNA"/>
</dbReference>
<organism evidence="2">
    <name type="scientific">Anguilla anguilla</name>
    <name type="common">European freshwater eel</name>
    <name type="synonym">Muraena anguilla</name>
    <dbReference type="NCBI Taxonomy" id="7936"/>
    <lineage>
        <taxon>Eukaryota</taxon>
        <taxon>Metazoa</taxon>
        <taxon>Chordata</taxon>
        <taxon>Craniata</taxon>
        <taxon>Vertebrata</taxon>
        <taxon>Euteleostomi</taxon>
        <taxon>Actinopterygii</taxon>
        <taxon>Neopterygii</taxon>
        <taxon>Teleostei</taxon>
        <taxon>Anguilliformes</taxon>
        <taxon>Anguillidae</taxon>
        <taxon>Anguilla</taxon>
    </lineage>
</organism>
<sequence length="31" mass="3862">MEAEKLHELFLMITLPLKIVFLILHLWHLYR</sequence>
<protein>
    <submittedName>
        <fullName evidence="2">Uncharacterized protein</fullName>
    </submittedName>
</protein>
<keyword evidence="1" id="KW-0472">Membrane</keyword>
<keyword evidence="1" id="KW-0812">Transmembrane</keyword>
<evidence type="ECO:0000256" key="1">
    <source>
        <dbReference type="SAM" id="Phobius"/>
    </source>
</evidence>